<sequence>MSHYLEKVKAGQSVQITDHRKVVAVLEPVESAQWPEEIRRALNLGQAKTPPAQLDVAAFERLPKAQGTSLTAAILEERQQGR</sequence>
<accession>A0A0R2RGZ5</accession>
<evidence type="ECO:0000313" key="1">
    <source>
        <dbReference type="EMBL" id="KRO59338.1"/>
    </source>
</evidence>
<dbReference type="Proteomes" id="UP000051269">
    <property type="component" value="Unassembled WGS sequence"/>
</dbReference>
<dbReference type="AlphaFoldDB" id="A0A0R2RGZ5"/>
<evidence type="ECO:0008006" key="3">
    <source>
        <dbReference type="Google" id="ProtNLM"/>
    </source>
</evidence>
<gene>
    <name evidence="1" type="ORF">ABR82_05355</name>
</gene>
<comment type="caution">
    <text evidence="1">The sequence shown here is derived from an EMBL/GenBank/DDBJ whole genome shotgun (WGS) entry which is preliminary data.</text>
</comment>
<reference evidence="1 2" key="1">
    <citation type="submission" date="2015-10" db="EMBL/GenBank/DDBJ databases">
        <title>Metagenome-Assembled Genomes uncover a global brackish microbiome.</title>
        <authorList>
            <person name="Hugerth L.W."/>
            <person name="Larsson J."/>
            <person name="Alneberg J."/>
            <person name="Lindh M.V."/>
            <person name="Legrand C."/>
            <person name="Pinhassi J."/>
            <person name="Andersson A.F."/>
        </authorList>
    </citation>
    <scope>NUCLEOTIDE SEQUENCE [LARGE SCALE GENOMIC DNA]</scope>
    <source>
        <strain evidence="1">BACL18 MAG-120507-bin52</strain>
    </source>
</reference>
<dbReference type="EMBL" id="LIBO01000393">
    <property type="protein sequence ID" value="KRO59338.1"/>
    <property type="molecule type" value="Genomic_DNA"/>
</dbReference>
<protein>
    <recommendedName>
        <fullName evidence="3">Antitoxin</fullName>
    </recommendedName>
</protein>
<proteinExistence type="predicted"/>
<evidence type="ECO:0000313" key="2">
    <source>
        <dbReference type="Proteomes" id="UP000051269"/>
    </source>
</evidence>
<organism evidence="1 2">
    <name type="scientific">Verrucomicrobia subdivision 6 bacterium BACL9 MAG-120507-bin52</name>
    <dbReference type="NCBI Taxonomy" id="1655590"/>
    <lineage>
        <taxon>Bacteria</taxon>
        <taxon>Pseudomonadati</taxon>
        <taxon>Verrucomicrobiota</taxon>
        <taxon>Verrucomicrobiia</taxon>
        <taxon>Verrucomicrobiales</taxon>
        <taxon>Verrucomicrobia subdivision 6</taxon>
    </lineage>
</organism>
<name>A0A0R2RGZ5_9BACT</name>